<dbReference type="SUPFAM" id="SSF55874">
    <property type="entry name" value="ATPase domain of HSP90 chaperone/DNA topoisomerase II/histidine kinase"/>
    <property type="match status" value="1"/>
</dbReference>
<dbReference type="Proteomes" id="UP001585053">
    <property type="component" value="Unassembled WGS sequence"/>
</dbReference>
<dbReference type="PANTHER" id="PTHR35526:SF3">
    <property type="entry name" value="ANTI-SIGMA-F FACTOR RSBW"/>
    <property type="match status" value="1"/>
</dbReference>
<keyword evidence="3" id="KW-0067">ATP-binding</keyword>
<evidence type="ECO:0000313" key="3">
    <source>
        <dbReference type="EMBL" id="MFB8768921.1"/>
    </source>
</evidence>
<evidence type="ECO:0000256" key="1">
    <source>
        <dbReference type="ARBA" id="ARBA00022527"/>
    </source>
</evidence>
<evidence type="ECO:0000259" key="2">
    <source>
        <dbReference type="Pfam" id="PF13581"/>
    </source>
</evidence>
<evidence type="ECO:0000313" key="4">
    <source>
        <dbReference type="Proteomes" id="UP001585053"/>
    </source>
</evidence>
<dbReference type="Gene3D" id="3.30.565.10">
    <property type="entry name" value="Histidine kinase-like ATPase, C-terminal domain"/>
    <property type="match status" value="1"/>
</dbReference>
<dbReference type="GO" id="GO:0005524">
    <property type="term" value="F:ATP binding"/>
    <property type="evidence" value="ECO:0007669"/>
    <property type="project" value="UniProtKB-KW"/>
</dbReference>
<reference evidence="3 4" key="1">
    <citation type="submission" date="2024-01" db="EMBL/GenBank/DDBJ databases">
        <title>Genome mining of biosynthetic gene clusters to explore secondary metabolites of Streptomyces sp.</title>
        <authorList>
            <person name="Baig A."/>
            <person name="Ajitkumar Shintre N."/>
            <person name="Kumar H."/>
            <person name="Anbarasu A."/>
            <person name="Ramaiah S."/>
        </authorList>
    </citation>
    <scope>NUCLEOTIDE SEQUENCE [LARGE SCALE GENOMIC DNA]</scope>
    <source>
        <strain evidence="3 4">A01</strain>
    </source>
</reference>
<dbReference type="PANTHER" id="PTHR35526">
    <property type="entry name" value="ANTI-SIGMA-F FACTOR RSBW-RELATED"/>
    <property type="match status" value="1"/>
</dbReference>
<keyword evidence="1" id="KW-0808">Transferase</keyword>
<feature type="domain" description="Histidine kinase/HSP90-like ATPase" evidence="2">
    <location>
        <begin position="19"/>
        <end position="123"/>
    </location>
</feature>
<keyword evidence="1" id="KW-0723">Serine/threonine-protein kinase</keyword>
<keyword evidence="1" id="KW-0418">Kinase</keyword>
<dbReference type="CDD" id="cd16936">
    <property type="entry name" value="HATPase_RsbW-like"/>
    <property type="match status" value="1"/>
</dbReference>
<dbReference type="Pfam" id="PF13581">
    <property type="entry name" value="HATPase_c_2"/>
    <property type="match status" value="1"/>
</dbReference>
<name>A0ABV5DWG1_9ACTN</name>
<dbReference type="InterPro" id="IPR050267">
    <property type="entry name" value="Anti-sigma-factor_SerPK"/>
</dbReference>
<keyword evidence="4" id="KW-1185">Reference proteome</keyword>
<protein>
    <submittedName>
        <fullName evidence="3">ATP-binding protein</fullName>
    </submittedName>
</protein>
<sequence>MAIVPHVSPARRRARIYPGDLSRMSAVRADLRADLSGFDEDLIEIATLCASEMVANAIEHTRSGTDPDGRVLRALFTPEPGVLRLAVVDDGALGPFPQVPGGCSEDRTTAERGRGLLMVEALSLRWGTYPVVPFPFCADLGTTVWAEFALGGGER</sequence>
<comment type="caution">
    <text evidence="3">The sequence shown here is derived from an EMBL/GenBank/DDBJ whole genome shotgun (WGS) entry which is preliminary data.</text>
</comment>
<organism evidence="3 4">
    <name type="scientific">Nocardiopsis alba</name>
    <dbReference type="NCBI Taxonomy" id="53437"/>
    <lineage>
        <taxon>Bacteria</taxon>
        <taxon>Bacillati</taxon>
        <taxon>Actinomycetota</taxon>
        <taxon>Actinomycetes</taxon>
        <taxon>Streptosporangiales</taxon>
        <taxon>Nocardiopsidaceae</taxon>
        <taxon>Nocardiopsis</taxon>
    </lineage>
</organism>
<dbReference type="InterPro" id="IPR003594">
    <property type="entry name" value="HATPase_dom"/>
</dbReference>
<proteinExistence type="predicted"/>
<dbReference type="EMBL" id="JAYMRS010000004">
    <property type="protein sequence ID" value="MFB8768921.1"/>
    <property type="molecule type" value="Genomic_DNA"/>
</dbReference>
<dbReference type="InterPro" id="IPR036890">
    <property type="entry name" value="HATPase_C_sf"/>
</dbReference>
<dbReference type="RefSeq" id="WP_041561783.1">
    <property type="nucleotide sequence ID" value="NZ_JAYMRS010000004.1"/>
</dbReference>
<keyword evidence="3" id="KW-0547">Nucleotide-binding</keyword>
<gene>
    <name evidence="3" type="ORF">VSQ78_14520</name>
</gene>
<accession>A0ABV5DWG1</accession>